<dbReference type="HOGENOM" id="CLU_072531_1_1_7"/>
<sequence>MNLSVKDAAVLLSVSEKTIYRWLKQNILPTIKIQGSYRFNRAELLEWATSRRLGVSADAFSEPESEAQPLPTLYEALEAGGIFYRIEGQTRDEALADAVSHLRLPEDVDRQYLSQVLLAREQLASTAIGEGIAIPHPRSPGLLSIVRPTVTLCFLEQAIDYHALDGQAVNILLIILSPNLRSHLHLLSRLGFVLQSPAFRAVLQDQDSRERIFGALASAEEKISQTHPAGDKMSL</sequence>
<evidence type="ECO:0000313" key="3">
    <source>
        <dbReference type="Proteomes" id="UP000035036"/>
    </source>
</evidence>
<dbReference type="NCBIfam" id="TIGR01764">
    <property type="entry name" value="excise"/>
    <property type="match status" value="1"/>
</dbReference>
<dbReference type="AlphaFoldDB" id="A0A0B5FKX4"/>
<gene>
    <name evidence="2" type="ORF">GSUB_00255</name>
</gene>
<feature type="domain" description="PTS EIIA type-2" evidence="1">
    <location>
        <begin position="75"/>
        <end position="219"/>
    </location>
</feature>
<dbReference type="EMBL" id="CP010311">
    <property type="protein sequence ID" value="AJF05324.1"/>
    <property type="molecule type" value="Genomic_DNA"/>
</dbReference>
<dbReference type="Gene3D" id="3.40.930.10">
    <property type="entry name" value="Mannitol-specific EII, Chain A"/>
    <property type="match status" value="1"/>
</dbReference>
<protein>
    <submittedName>
        <fullName evidence="2">PTS fructose transporter subunit IIA</fullName>
    </submittedName>
</protein>
<dbReference type="SUPFAM" id="SSF55804">
    <property type="entry name" value="Phoshotransferase/anion transport protein"/>
    <property type="match status" value="1"/>
</dbReference>
<organism evidence="2 3">
    <name type="scientific">Geoalkalibacter subterraneus</name>
    <dbReference type="NCBI Taxonomy" id="483547"/>
    <lineage>
        <taxon>Bacteria</taxon>
        <taxon>Pseudomonadati</taxon>
        <taxon>Thermodesulfobacteriota</taxon>
        <taxon>Desulfuromonadia</taxon>
        <taxon>Desulfuromonadales</taxon>
        <taxon>Geoalkalibacteraceae</taxon>
        <taxon>Geoalkalibacter</taxon>
    </lineage>
</organism>
<evidence type="ECO:0000313" key="2">
    <source>
        <dbReference type="EMBL" id="AJF05324.1"/>
    </source>
</evidence>
<keyword evidence="3" id="KW-1185">Reference proteome</keyword>
<name>A0A0B5FKX4_9BACT</name>
<dbReference type="GO" id="GO:0003677">
    <property type="term" value="F:DNA binding"/>
    <property type="evidence" value="ECO:0007669"/>
    <property type="project" value="InterPro"/>
</dbReference>
<dbReference type="KEGG" id="gsb:GSUB_00255"/>
<dbReference type="CDD" id="cd00211">
    <property type="entry name" value="PTS_IIA_fru"/>
    <property type="match status" value="1"/>
</dbReference>
<dbReference type="GO" id="GO:0030295">
    <property type="term" value="F:protein kinase activator activity"/>
    <property type="evidence" value="ECO:0007669"/>
    <property type="project" value="TreeGrafter"/>
</dbReference>
<dbReference type="PANTHER" id="PTHR47738">
    <property type="entry name" value="PTS SYSTEM FRUCTOSE-LIKE EIIA COMPONENT-RELATED"/>
    <property type="match status" value="1"/>
</dbReference>
<dbReference type="RefSeq" id="WP_040198577.1">
    <property type="nucleotide sequence ID" value="NZ_CP010311.1"/>
</dbReference>
<dbReference type="InterPro" id="IPR010093">
    <property type="entry name" value="SinI_DNA-bd"/>
</dbReference>
<proteinExistence type="predicted"/>
<dbReference type="PANTHER" id="PTHR47738:SF1">
    <property type="entry name" value="NITROGEN REGULATORY PROTEIN"/>
    <property type="match status" value="1"/>
</dbReference>
<dbReference type="OrthoDB" id="95460at2"/>
<dbReference type="PROSITE" id="PS51094">
    <property type="entry name" value="PTS_EIIA_TYPE_2"/>
    <property type="match status" value="1"/>
</dbReference>
<dbReference type="SUPFAM" id="SSF46955">
    <property type="entry name" value="Putative DNA-binding domain"/>
    <property type="match status" value="1"/>
</dbReference>
<accession>A0A0B5FKX4</accession>
<dbReference type="InterPro" id="IPR016152">
    <property type="entry name" value="PTrfase/Anion_transptr"/>
</dbReference>
<dbReference type="InterPro" id="IPR051541">
    <property type="entry name" value="PTS_SugarTrans_NitroReg"/>
</dbReference>
<dbReference type="InterPro" id="IPR041657">
    <property type="entry name" value="HTH_17"/>
</dbReference>
<dbReference type="InterPro" id="IPR009061">
    <property type="entry name" value="DNA-bd_dom_put_sf"/>
</dbReference>
<reference evidence="2 3" key="1">
    <citation type="journal article" date="2015" name="Genome Announc.">
        <title>Genomes of Geoalkalibacter ferrihydriticus Z-0531T and Geoalkalibacter subterraneus Red1T, Two Haloalkaliphilic Metal-Reducing Deltaproteobacteria.</title>
        <authorList>
            <person name="Badalamenti J.P."/>
            <person name="Krajmalnik-Brown R."/>
            <person name="Torres C.I."/>
            <person name="Bond D.R."/>
        </authorList>
    </citation>
    <scope>NUCLEOTIDE SEQUENCE [LARGE SCALE GENOMIC DNA]</scope>
    <source>
        <strain evidence="2 3">Red1</strain>
    </source>
</reference>
<evidence type="ECO:0000259" key="1">
    <source>
        <dbReference type="PROSITE" id="PS51094"/>
    </source>
</evidence>
<dbReference type="Pfam" id="PF00359">
    <property type="entry name" value="PTS_EIIA_2"/>
    <property type="match status" value="1"/>
</dbReference>
<dbReference type="Pfam" id="PF12728">
    <property type="entry name" value="HTH_17"/>
    <property type="match status" value="1"/>
</dbReference>
<dbReference type="STRING" id="483547.GSUB_00255"/>
<dbReference type="InterPro" id="IPR002178">
    <property type="entry name" value="PTS_EIIA_type-2_dom"/>
</dbReference>
<dbReference type="Proteomes" id="UP000035036">
    <property type="component" value="Chromosome"/>
</dbReference>